<feature type="transmembrane region" description="Helical" evidence="1">
    <location>
        <begin position="173"/>
        <end position="193"/>
    </location>
</feature>
<keyword evidence="1" id="KW-0472">Membrane</keyword>
<evidence type="ECO:0000256" key="1">
    <source>
        <dbReference type="SAM" id="Phobius"/>
    </source>
</evidence>
<keyword evidence="1" id="KW-0812">Transmembrane</keyword>
<comment type="caution">
    <text evidence="2">The sequence shown here is derived from an EMBL/GenBank/DDBJ whole genome shotgun (WGS) entry which is preliminary data.</text>
</comment>
<dbReference type="AlphaFoldDB" id="A0A9D1QC88"/>
<name>A0A9D1QC88_9BACT</name>
<protein>
    <recommendedName>
        <fullName evidence="4">Chemotaxis methyl-accepting receptor HlyB-like 4HB MCP domain-containing protein</fullName>
    </recommendedName>
</protein>
<evidence type="ECO:0008006" key="4">
    <source>
        <dbReference type="Google" id="ProtNLM"/>
    </source>
</evidence>
<evidence type="ECO:0000313" key="3">
    <source>
        <dbReference type="Proteomes" id="UP000823926"/>
    </source>
</evidence>
<accession>A0A9D1QC88</accession>
<keyword evidence="1" id="KW-1133">Transmembrane helix</keyword>
<organism evidence="2 3">
    <name type="scientific">Candidatus Rikenella faecigallinarum</name>
    <dbReference type="NCBI Taxonomy" id="2838745"/>
    <lineage>
        <taxon>Bacteria</taxon>
        <taxon>Pseudomonadati</taxon>
        <taxon>Bacteroidota</taxon>
        <taxon>Bacteroidia</taxon>
        <taxon>Bacteroidales</taxon>
        <taxon>Rikenellaceae</taxon>
        <taxon>Rikenella</taxon>
    </lineage>
</organism>
<dbReference type="EMBL" id="DXHL01000005">
    <property type="protein sequence ID" value="HIW09969.1"/>
    <property type="molecule type" value="Genomic_DNA"/>
</dbReference>
<evidence type="ECO:0000313" key="2">
    <source>
        <dbReference type="EMBL" id="HIW09969.1"/>
    </source>
</evidence>
<dbReference type="Proteomes" id="UP000823926">
    <property type="component" value="Unassembled WGS sequence"/>
</dbReference>
<proteinExistence type="predicted"/>
<sequence>MGIKHKIRLGFITIGILLFLSGIISSLELARFNRATHNLLEKSQQSIEISKQMLDAVQEQNTALLLSITDTTRNVIYDSLIAKSDRDFDRAFHTAQNALRDPVQLEAIGTAFKYYNNIVSQVSDSTDITWFTDVYKTSYYNLTHSIKEFMVLIQQHTIDYTAQLERNAYRASMVGIIALGAGILLLMVFYFMLNNYFIGPVLQITKALKGYVNSRIPFDVAVSTRDEINTLKEYIATLITAHKKAKPQA</sequence>
<reference evidence="2" key="2">
    <citation type="submission" date="2021-04" db="EMBL/GenBank/DDBJ databases">
        <authorList>
            <person name="Gilroy R."/>
        </authorList>
    </citation>
    <scope>NUCLEOTIDE SEQUENCE</scope>
    <source>
        <strain evidence="2">ChiBcec15-1070</strain>
    </source>
</reference>
<reference evidence="2" key="1">
    <citation type="journal article" date="2021" name="PeerJ">
        <title>Extensive microbial diversity within the chicken gut microbiome revealed by metagenomics and culture.</title>
        <authorList>
            <person name="Gilroy R."/>
            <person name="Ravi A."/>
            <person name="Getino M."/>
            <person name="Pursley I."/>
            <person name="Horton D.L."/>
            <person name="Alikhan N.F."/>
            <person name="Baker D."/>
            <person name="Gharbi K."/>
            <person name="Hall N."/>
            <person name="Watson M."/>
            <person name="Adriaenssens E.M."/>
            <person name="Foster-Nyarko E."/>
            <person name="Jarju S."/>
            <person name="Secka A."/>
            <person name="Antonio M."/>
            <person name="Oren A."/>
            <person name="Chaudhuri R.R."/>
            <person name="La Ragione R."/>
            <person name="Hildebrand F."/>
            <person name="Pallen M.J."/>
        </authorList>
    </citation>
    <scope>NUCLEOTIDE SEQUENCE</scope>
    <source>
        <strain evidence="2">ChiBcec15-1070</strain>
    </source>
</reference>
<gene>
    <name evidence="2" type="ORF">H9888_00570</name>
</gene>